<dbReference type="OrthoDB" id="1602144at2759"/>
<proteinExistence type="predicted"/>
<dbReference type="GeneID" id="68114762"/>
<dbReference type="SMART" id="SM00248">
    <property type="entry name" value="ANK"/>
    <property type="match status" value="3"/>
</dbReference>
<dbReference type="EMBL" id="VFQX01000003">
    <property type="protein sequence ID" value="KAF0984367.1"/>
    <property type="molecule type" value="Genomic_DNA"/>
</dbReference>
<dbReference type="AlphaFoldDB" id="A0A6A5C4Z1"/>
<keyword evidence="3" id="KW-1185">Reference proteome</keyword>
<protein>
    <submittedName>
        <fullName evidence="2">Uncharacterized protein</fullName>
    </submittedName>
</protein>
<evidence type="ECO:0000313" key="3">
    <source>
        <dbReference type="Proteomes" id="UP000444721"/>
    </source>
</evidence>
<accession>A0A6A5C4Z1</accession>
<organism evidence="2 3">
    <name type="scientific">Naegleria fowleri</name>
    <name type="common">Brain eating amoeba</name>
    <dbReference type="NCBI Taxonomy" id="5763"/>
    <lineage>
        <taxon>Eukaryota</taxon>
        <taxon>Discoba</taxon>
        <taxon>Heterolobosea</taxon>
        <taxon>Tetramitia</taxon>
        <taxon>Eutetramitia</taxon>
        <taxon>Vahlkampfiidae</taxon>
        <taxon>Naegleria</taxon>
    </lineage>
</organism>
<dbReference type="Proteomes" id="UP000444721">
    <property type="component" value="Unassembled WGS sequence"/>
</dbReference>
<keyword evidence="1" id="KW-0040">ANK repeat</keyword>
<dbReference type="PANTHER" id="PTHR24121:SF23">
    <property type="entry name" value="NO MECHANORECEPTOR POTENTIAL C, ISOFORM H"/>
    <property type="match status" value="1"/>
</dbReference>
<dbReference type="PROSITE" id="PS50297">
    <property type="entry name" value="ANK_REP_REGION"/>
    <property type="match status" value="1"/>
</dbReference>
<gene>
    <name evidence="2" type="ORF">FDP41_007544</name>
</gene>
<dbReference type="Gene3D" id="1.25.40.20">
    <property type="entry name" value="Ankyrin repeat-containing domain"/>
    <property type="match status" value="1"/>
</dbReference>
<dbReference type="PROSITE" id="PS50088">
    <property type="entry name" value="ANK_REPEAT"/>
    <property type="match status" value="1"/>
</dbReference>
<feature type="repeat" description="ANK" evidence="1">
    <location>
        <begin position="55"/>
        <end position="77"/>
    </location>
</feature>
<dbReference type="VEuPathDB" id="AmoebaDB:NfTy_003820"/>
<comment type="caution">
    <text evidence="2">The sequence shown here is derived from an EMBL/GenBank/DDBJ whole genome shotgun (WGS) entry which is preliminary data.</text>
</comment>
<evidence type="ECO:0000313" key="2">
    <source>
        <dbReference type="EMBL" id="KAF0984367.1"/>
    </source>
</evidence>
<name>A0A6A5C4Z1_NAEFO</name>
<dbReference type="InterPro" id="IPR036770">
    <property type="entry name" value="Ankyrin_rpt-contain_sf"/>
</dbReference>
<dbReference type="InterPro" id="IPR002110">
    <property type="entry name" value="Ankyrin_rpt"/>
</dbReference>
<sequence length="320" mass="36596">MNNFSKLHLSFQTDVNKRNCLHLAALYDCSGFIRIFTLMVSYAEIQELMLSQDFEGETPFHIACRTGHVQVVETFLQIFEIFREVNFHIPMNDEQIGNLTCVVNSSNSSSQRRQHLRNHSKDSNHHSLILDPTLLFFQIKNKKGETPLHSAVSSLIEVHQNLKNAAKLNANILDSSSQQQRKQHSQQQLDGDFLNIQPLKQQTTKRKKTFLEISHKHKKRNLRKIISKLIDDSRVDVHSKNNVGKSIHDDLREFTDYFDNSKCEPTVSNSSLHVASPSSIMILSGSRSSIKFFSKPLFSISSKGHYVEKSATTSRSMKAR</sequence>
<dbReference type="PANTHER" id="PTHR24121">
    <property type="entry name" value="NO MECHANORECEPTOR POTENTIAL C, ISOFORM D-RELATED"/>
    <property type="match status" value="1"/>
</dbReference>
<dbReference type="VEuPathDB" id="AmoebaDB:FDP41_007544"/>
<reference evidence="2 3" key="1">
    <citation type="journal article" date="2019" name="Sci. Rep.">
        <title>Nanopore sequencing improves the draft genome of the human pathogenic amoeba Naegleria fowleri.</title>
        <authorList>
            <person name="Liechti N."/>
            <person name="Schurch N."/>
            <person name="Bruggmann R."/>
            <person name="Wittwer M."/>
        </authorList>
    </citation>
    <scope>NUCLEOTIDE SEQUENCE [LARGE SCALE GENOMIC DNA]</scope>
    <source>
        <strain evidence="2 3">ATCC 30894</strain>
    </source>
</reference>
<dbReference type="SUPFAM" id="SSF48403">
    <property type="entry name" value="Ankyrin repeat"/>
    <property type="match status" value="1"/>
</dbReference>
<evidence type="ECO:0000256" key="1">
    <source>
        <dbReference type="PROSITE-ProRule" id="PRU00023"/>
    </source>
</evidence>
<dbReference type="RefSeq" id="XP_044569080.1">
    <property type="nucleotide sequence ID" value="XM_044711301.1"/>
</dbReference>
<dbReference type="Pfam" id="PF00023">
    <property type="entry name" value="Ank"/>
    <property type="match status" value="1"/>
</dbReference>